<evidence type="ECO:0000313" key="3">
    <source>
        <dbReference type="EMBL" id="MFE9173194.1"/>
    </source>
</evidence>
<keyword evidence="4" id="KW-1185">Reference proteome</keyword>
<reference evidence="3 4" key="1">
    <citation type="submission" date="2024-10" db="EMBL/GenBank/DDBJ databases">
        <title>The Natural Products Discovery Center: Release of the First 8490 Sequenced Strains for Exploring Actinobacteria Biosynthetic Diversity.</title>
        <authorList>
            <person name="Kalkreuter E."/>
            <person name="Kautsar S.A."/>
            <person name="Yang D."/>
            <person name="Bader C.D."/>
            <person name="Teijaro C.N."/>
            <person name="Fluegel L."/>
            <person name="Davis C.M."/>
            <person name="Simpson J.R."/>
            <person name="Lauterbach L."/>
            <person name="Steele A.D."/>
            <person name="Gui C."/>
            <person name="Meng S."/>
            <person name="Li G."/>
            <person name="Viehrig K."/>
            <person name="Ye F."/>
            <person name="Su P."/>
            <person name="Kiefer A.F."/>
            <person name="Nichols A."/>
            <person name="Cepeda A.J."/>
            <person name="Yan W."/>
            <person name="Fan B."/>
            <person name="Jiang Y."/>
            <person name="Adhikari A."/>
            <person name="Zheng C.-J."/>
            <person name="Schuster L."/>
            <person name="Cowan T.M."/>
            <person name="Smanski M.J."/>
            <person name="Chevrette M.G."/>
            <person name="De Carvalho L.P.S."/>
            <person name="Shen B."/>
        </authorList>
    </citation>
    <scope>NUCLEOTIDE SEQUENCE [LARGE SCALE GENOMIC DNA]</scope>
    <source>
        <strain evidence="3 4">NPDC007147</strain>
    </source>
</reference>
<dbReference type="Proteomes" id="UP001601197">
    <property type="component" value="Unassembled WGS sequence"/>
</dbReference>
<keyword evidence="2" id="KW-0812">Transmembrane</keyword>
<feature type="region of interest" description="Disordered" evidence="1">
    <location>
        <begin position="301"/>
        <end position="321"/>
    </location>
</feature>
<feature type="transmembrane region" description="Helical" evidence="2">
    <location>
        <begin position="219"/>
        <end position="236"/>
    </location>
</feature>
<feature type="transmembrane region" description="Helical" evidence="2">
    <location>
        <begin position="16"/>
        <end position="37"/>
    </location>
</feature>
<keyword evidence="2" id="KW-1133">Transmembrane helix</keyword>
<dbReference type="EMBL" id="JBIAFJ010000031">
    <property type="protein sequence ID" value="MFE9173194.1"/>
    <property type="molecule type" value="Genomic_DNA"/>
</dbReference>
<dbReference type="RefSeq" id="WP_388351582.1">
    <property type="nucleotide sequence ID" value="NZ_JBIAFJ010000031.1"/>
</dbReference>
<accession>A0ABW6L0Q4</accession>
<feature type="compositionally biased region" description="Polar residues" evidence="1">
    <location>
        <begin position="303"/>
        <end position="313"/>
    </location>
</feature>
<sequence>MSEFLAQLGKSVAERWLALLVMPGLLWVAAAATAYRLGHAHPFDPRPLADWFDSVAAMPTADRTTWLAMAAIAGVLASAGAGLAAGGLGSVLENLWAAPGARPPLAWILRARQRRWTTVRESARRRITEANDPSLTGAALARAQAAARRAQRRRLAGPQQLPQRPTRTAERFHASATRARTVYGLDLNVVWPRLWSVLPEVLRTDVAAAREAYASAARLAGWGLMYAVLVVMWWPAVLPGSAMVAVAAVRARTAAHVLADLIDTATDLHLVDLADRLGIPAATLPIPDLGHSITQRLVRPHTVPTSAQRTPSGASAAIDDP</sequence>
<gene>
    <name evidence="3" type="ORF">ACFYNZ_27655</name>
</gene>
<evidence type="ECO:0000256" key="2">
    <source>
        <dbReference type="SAM" id="Phobius"/>
    </source>
</evidence>
<name>A0ABW6L0Q4_9ACTN</name>
<evidence type="ECO:0000256" key="1">
    <source>
        <dbReference type="SAM" id="MobiDB-lite"/>
    </source>
</evidence>
<feature type="transmembrane region" description="Helical" evidence="2">
    <location>
        <begin position="66"/>
        <end position="92"/>
    </location>
</feature>
<keyword evidence="2" id="KW-0472">Membrane</keyword>
<evidence type="ECO:0000313" key="4">
    <source>
        <dbReference type="Proteomes" id="UP001601197"/>
    </source>
</evidence>
<evidence type="ECO:0008006" key="5">
    <source>
        <dbReference type="Google" id="ProtNLM"/>
    </source>
</evidence>
<comment type="caution">
    <text evidence="3">The sequence shown here is derived from an EMBL/GenBank/DDBJ whole genome shotgun (WGS) entry which is preliminary data.</text>
</comment>
<proteinExistence type="predicted"/>
<protein>
    <recommendedName>
        <fullName evidence="5">Vegetative cell wall protein gp1</fullName>
    </recommendedName>
</protein>
<organism evidence="3 4">
    <name type="scientific">Streptomyces kebangsaanensis</name>
    <dbReference type="NCBI Taxonomy" id="864058"/>
    <lineage>
        <taxon>Bacteria</taxon>
        <taxon>Bacillati</taxon>
        <taxon>Actinomycetota</taxon>
        <taxon>Actinomycetes</taxon>
        <taxon>Kitasatosporales</taxon>
        <taxon>Streptomycetaceae</taxon>
        <taxon>Streptomyces</taxon>
    </lineage>
</organism>